<feature type="compositionally biased region" description="Basic and acidic residues" evidence="1">
    <location>
        <begin position="1"/>
        <end position="14"/>
    </location>
</feature>
<gene>
    <name evidence="2" type="ORF">Tdes44962_MAKER09545</name>
</gene>
<dbReference type="AlphaFoldDB" id="A0A9W7SSQ7"/>
<feature type="compositionally biased region" description="Low complexity" evidence="1">
    <location>
        <begin position="29"/>
        <end position="44"/>
    </location>
</feature>
<evidence type="ECO:0000313" key="2">
    <source>
        <dbReference type="EMBL" id="KAH9827975.1"/>
    </source>
</evidence>
<evidence type="ECO:0000313" key="3">
    <source>
        <dbReference type="Proteomes" id="UP001138500"/>
    </source>
</evidence>
<reference evidence="2 3" key="2">
    <citation type="journal article" date="2021" name="Curr. Genet.">
        <title>Genetic response to nitrogen starvation in the aggressive Eucalyptus foliar pathogen Teratosphaeria destructans.</title>
        <authorList>
            <person name="Havenga M."/>
            <person name="Wingfield B.D."/>
            <person name="Wingfield M.J."/>
            <person name="Dreyer L.L."/>
            <person name="Roets F."/>
            <person name="Aylward J."/>
        </authorList>
    </citation>
    <scope>NUCLEOTIDE SEQUENCE [LARGE SCALE GENOMIC DNA]</scope>
    <source>
        <strain evidence="2">CMW44962</strain>
    </source>
</reference>
<dbReference type="EMBL" id="RIBY02001843">
    <property type="protein sequence ID" value="KAH9827975.1"/>
    <property type="molecule type" value="Genomic_DNA"/>
</dbReference>
<feature type="region of interest" description="Disordered" evidence="1">
    <location>
        <begin position="1"/>
        <end position="52"/>
    </location>
</feature>
<proteinExistence type="predicted"/>
<evidence type="ECO:0000256" key="1">
    <source>
        <dbReference type="SAM" id="MobiDB-lite"/>
    </source>
</evidence>
<protein>
    <submittedName>
        <fullName evidence="2">Uncharacterized protein</fullName>
    </submittedName>
</protein>
<accession>A0A9W7SSQ7</accession>
<dbReference type="Proteomes" id="UP001138500">
    <property type="component" value="Unassembled WGS sequence"/>
</dbReference>
<sequence length="197" mass="20370">MLQRHDGETQHADGRPQLLPGEDHRPELAPHLLLHALPRLPAQQRDARDEQQRVDARAQRLVERELGGRVAEVEFGSRLGGRGREGVVVEGAGGFLVRGGRRAVAGGGCGGVAAAGRDGVVGDVLFSGGREGLGVAGELRFEPGLPEVVGGCGEEGEEDEVGELGGVEVEGSLGGVSAGAGWGWGEGRRYFGLVAGD</sequence>
<name>A0A9W7SSQ7_9PEZI</name>
<reference evidence="2 3" key="1">
    <citation type="journal article" date="2018" name="IMA Fungus">
        <title>IMA Genome-F 10: Nine draft genome sequences of Claviceps purpurea s.lat., including C. arundinis, C. humidiphila, and C. cf. spartinae, pseudomolecules for the pitch canker pathogen Fusarium circinatum, draft genome of Davidsoniella eucalypti, Grosmannia galeiformis, Quambalaria eucalypti, and Teratosphaeria destructans.</title>
        <authorList>
            <person name="Wingfield B.D."/>
            <person name="Liu M."/>
            <person name="Nguyen H.D."/>
            <person name="Lane F.A."/>
            <person name="Morgan S.W."/>
            <person name="De Vos L."/>
            <person name="Wilken P.M."/>
            <person name="Duong T.A."/>
            <person name="Aylward J."/>
            <person name="Coetzee M.P."/>
            <person name="Dadej K."/>
            <person name="De Beer Z.W."/>
            <person name="Findlay W."/>
            <person name="Havenga M."/>
            <person name="Kolarik M."/>
            <person name="Menzies J.G."/>
            <person name="Naidoo K."/>
            <person name="Pochopski O."/>
            <person name="Shoukouhi P."/>
            <person name="Santana Q.C."/>
            <person name="Seifert K.A."/>
            <person name="Soal N."/>
            <person name="Steenkamp E.T."/>
            <person name="Tatham C.T."/>
            <person name="van der Nest M.A."/>
            <person name="Wingfield M.J."/>
        </authorList>
    </citation>
    <scope>NUCLEOTIDE SEQUENCE [LARGE SCALE GENOMIC DNA]</scope>
    <source>
        <strain evidence="2">CMW44962</strain>
    </source>
</reference>
<comment type="caution">
    <text evidence="2">The sequence shown here is derived from an EMBL/GenBank/DDBJ whole genome shotgun (WGS) entry which is preliminary data.</text>
</comment>
<organism evidence="2 3">
    <name type="scientific">Teratosphaeria destructans</name>
    <dbReference type="NCBI Taxonomy" id="418781"/>
    <lineage>
        <taxon>Eukaryota</taxon>
        <taxon>Fungi</taxon>
        <taxon>Dikarya</taxon>
        <taxon>Ascomycota</taxon>
        <taxon>Pezizomycotina</taxon>
        <taxon>Dothideomycetes</taxon>
        <taxon>Dothideomycetidae</taxon>
        <taxon>Mycosphaerellales</taxon>
        <taxon>Teratosphaeriaceae</taxon>
        <taxon>Teratosphaeria</taxon>
    </lineage>
</organism>
<keyword evidence="3" id="KW-1185">Reference proteome</keyword>